<evidence type="ECO:0000259" key="1">
    <source>
        <dbReference type="Pfam" id="PF01370"/>
    </source>
</evidence>
<name>A0ABU8U2A8_9ACTN</name>
<dbReference type="Pfam" id="PF01370">
    <property type="entry name" value="Epimerase"/>
    <property type="match status" value="1"/>
</dbReference>
<dbReference type="PANTHER" id="PTHR43245">
    <property type="entry name" value="BIFUNCTIONAL POLYMYXIN RESISTANCE PROTEIN ARNA"/>
    <property type="match status" value="1"/>
</dbReference>
<gene>
    <name evidence="2" type="ORF">WKI68_12115</name>
</gene>
<evidence type="ECO:0000313" key="2">
    <source>
        <dbReference type="EMBL" id="MEJ8642010.1"/>
    </source>
</evidence>
<dbReference type="InterPro" id="IPR050177">
    <property type="entry name" value="Lipid_A_modif_metabolic_enz"/>
</dbReference>
<dbReference type="SUPFAM" id="SSF51735">
    <property type="entry name" value="NAD(P)-binding Rossmann-fold domains"/>
    <property type="match status" value="1"/>
</dbReference>
<comment type="caution">
    <text evidence="2">The sequence shown here is derived from an EMBL/GenBank/DDBJ whole genome shotgun (WGS) entry which is preliminary data.</text>
</comment>
<dbReference type="Gene3D" id="3.40.50.720">
    <property type="entry name" value="NAD(P)-binding Rossmann-like Domain"/>
    <property type="match status" value="1"/>
</dbReference>
<sequence>MPVSRILVTGGTGFIGAHVVRHLSRSQDGADPPVLRLLAHRRTPAPAGGGRTQTVQGDLRDPASLRGICTGVDTVLHLAAYIGPDAERCHAVNTEGTAALLAEAARAGVRRIVQLGTAAVYKDGPHRGEAEGELPVGPVSPTSVSRLAGEERVLAAGGTVLRPTWSTGRATPGWCPPS</sequence>
<dbReference type="InterPro" id="IPR001509">
    <property type="entry name" value="Epimerase_deHydtase"/>
</dbReference>
<keyword evidence="3" id="KW-1185">Reference proteome</keyword>
<feature type="domain" description="NAD-dependent epimerase/dehydratase" evidence="1">
    <location>
        <begin position="6"/>
        <end position="157"/>
    </location>
</feature>
<reference evidence="2 3" key="1">
    <citation type="submission" date="2024-03" db="EMBL/GenBank/DDBJ databases">
        <title>Novel Streptomyces species of biotechnological and ecological value are a feature of Machair soil.</title>
        <authorList>
            <person name="Prole J.R."/>
            <person name="Goodfellow M."/>
            <person name="Allenby N."/>
            <person name="Ward A.C."/>
        </authorList>
    </citation>
    <scope>NUCLEOTIDE SEQUENCE [LARGE SCALE GENOMIC DNA]</scope>
    <source>
        <strain evidence="2 3">MS1.HAVA.3</strain>
    </source>
</reference>
<evidence type="ECO:0000313" key="3">
    <source>
        <dbReference type="Proteomes" id="UP001382904"/>
    </source>
</evidence>
<proteinExistence type="predicted"/>
<accession>A0ABU8U2A8</accession>
<protein>
    <submittedName>
        <fullName evidence="2">NAD-dependent epimerase/dehydratase family protein</fullName>
    </submittedName>
</protein>
<dbReference type="EMBL" id="JBBKAM010000002">
    <property type="protein sequence ID" value="MEJ8642010.1"/>
    <property type="molecule type" value="Genomic_DNA"/>
</dbReference>
<organism evidence="2 3">
    <name type="scientific">Streptomyces caledonius</name>
    <dbReference type="NCBI Taxonomy" id="3134107"/>
    <lineage>
        <taxon>Bacteria</taxon>
        <taxon>Bacillati</taxon>
        <taxon>Actinomycetota</taxon>
        <taxon>Actinomycetes</taxon>
        <taxon>Kitasatosporales</taxon>
        <taxon>Streptomycetaceae</taxon>
        <taxon>Streptomyces</taxon>
    </lineage>
</organism>
<dbReference type="InterPro" id="IPR036291">
    <property type="entry name" value="NAD(P)-bd_dom_sf"/>
</dbReference>
<dbReference type="Proteomes" id="UP001382904">
    <property type="component" value="Unassembled WGS sequence"/>
</dbReference>